<keyword evidence="3" id="KW-1185">Reference proteome</keyword>
<evidence type="ECO:0000313" key="3">
    <source>
        <dbReference type="Proteomes" id="UP001341840"/>
    </source>
</evidence>
<sequence length="215" mass="23852">MKMQVVIGVVVELVAGNRVDQSGGGVVFGREMKDERVTHSLPKMISRLDNTILESHPSRQPQTKSDKPTTCLSLANFLCHLHSNKLVIHLEPKPHCVLSPPPLHERHALFRIQNPELAVRYSRGNYVVIDAELLVRVLRNQHHVPIRRQVVPGGFQRGNGGRNHSDFRVALLQRVLHRERNDGHYDQGGCDGHQEAAEEGGEGGVPLRPGVVDGG</sequence>
<proteinExistence type="predicted"/>
<feature type="region of interest" description="Disordered" evidence="1">
    <location>
        <begin position="182"/>
        <end position="215"/>
    </location>
</feature>
<dbReference type="Proteomes" id="UP001341840">
    <property type="component" value="Unassembled WGS sequence"/>
</dbReference>
<evidence type="ECO:0000256" key="1">
    <source>
        <dbReference type="SAM" id="MobiDB-lite"/>
    </source>
</evidence>
<name>A0ABU6SDP2_9FABA</name>
<accession>A0ABU6SDP2</accession>
<dbReference type="EMBL" id="JASCZI010060606">
    <property type="protein sequence ID" value="MED6134527.1"/>
    <property type="molecule type" value="Genomic_DNA"/>
</dbReference>
<reference evidence="2 3" key="1">
    <citation type="journal article" date="2023" name="Plants (Basel)">
        <title>Bridging the Gap: Combining Genomics and Transcriptomics Approaches to Understand Stylosanthes scabra, an Orphan Legume from the Brazilian Caatinga.</title>
        <authorList>
            <person name="Ferreira-Neto J.R.C."/>
            <person name="da Silva M.D."/>
            <person name="Binneck E."/>
            <person name="de Melo N.F."/>
            <person name="da Silva R.H."/>
            <person name="de Melo A.L.T.M."/>
            <person name="Pandolfi V."/>
            <person name="Bustamante F.O."/>
            <person name="Brasileiro-Vidal A.C."/>
            <person name="Benko-Iseppon A.M."/>
        </authorList>
    </citation>
    <scope>NUCLEOTIDE SEQUENCE [LARGE SCALE GENOMIC DNA]</scope>
    <source>
        <tissue evidence="2">Leaves</tissue>
    </source>
</reference>
<evidence type="ECO:0000313" key="2">
    <source>
        <dbReference type="EMBL" id="MED6134527.1"/>
    </source>
</evidence>
<gene>
    <name evidence="2" type="ORF">PIB30_037740</name>
</gene>
<comment type="caution">
    <text evidence="2">The sequence shown here is derived from an EMBL/GenBank/DDBJ whole genome shotgun (WGS) entry which is preliminary data.</text>
</comment>
<protein>
    <submittedName>
        <fullName evidence="2">Uncharacterized protein</fullName>
    </submittedName>
</protein>
<organism evidence="2 3">
    <name type="scientific">Stylosanthes scabra</name>
    <dbReference type="NCBI Taxonomy" id="79078"/>
    <lineage>
        <taxon>Eukaryota</taxon>
        <taxon>Viridiplantae</taxon>
        <taxon>Streptophyta</taxon>
        <taxon>Embryophyta</taxon>
        <taxon>Tracheophyta</taxon>
        <taxon>Spermatophyta</taxon>
        <taxon>Magnoliopsida</taxon>
        <taxon>eudicotyledons</taxon>
        <taxon>Gunneridae</taxon>
        <taxon>Pentapetalae</taxon>
        <taxon>rosids</taxon>
        <taxon>fabids</taxon>
        <taxon>Fabales</taxon>
        <taxon>Fabaceae</taxon>
        <taxon>Papilionoideae</taxon>
        <taxon>50 kb inversion clade</taxon>
        <taxon>dalbergioids sensu lato</taxon>
        <taxon>Dalbergieae</taxon>
        <taxon>Pterocarpus clade</taxon>
        <taxon>Stylosanthes</taxon>
    </lineage>
</organism>